<evidence type="ECO:0000313" key="3">
    <source>
        <dbReference type="Proteomes" id="UP001604277"/>
    </source>
</evidence>
<dbReference type="Proteomes" id="UP001604277">
    <property type="component" value="Unassembled WGS sequence"/>
</dbReference>
<protein>
    <submittedName>
        <fullName evidence="2">Uncharacterized protein</fullName>
    </submittedName>
</protein>
<reference evidence="3" key="1">
    <citation type="submission" date="2024-07" db="EMBL/GenBank/DDBJ databases">
        <title>Two chromosome-level genome assemblies of Korean endemic species Abeliophyllum distichum and Forsythia ovata (Oleaceae).</title>
        <authorList>
            <person name="Jang H."/>
        </authorList>
    </citation>
    <scope>NUCLEOTIDE SEQUENCE [LARGE SCALE GENOMIC DNA]</scope>
</reference>
<feature type="compositionally biased region" description="Polar residues" evidence="1">
    <location>
        <begin position="1"/>
        <end position="22"/>
    </location>
</feature>
<sequence length="116" mass="13179">MAQSIQDCGSQTVTKTSQSRSKLQPRRSQKSASSQPNEPLLSEMRFMPTPGIIEHRPDAVQGPDVAVHGLDFQPNFSFENMVDDLQLMVHEEQSKMKAQRAKNIRNLRDSVRFQPQ</sequence>
<name>A0ABD1XBN3_9LAMI</name>
<dbReference type="AlphaFoldDB" id="A0ABD1XBN3"/>
<accession>A0ABD1XBN3</accession>
<keyword evidence="3" id="KW-1185">Reference proteome</keyword>
<dbReference type="EMBL" id="JBFOLJ010000001">
    <property type="protein sequence ID" value="KAL2559381.1"/>
    <property type="molecule type" value="Genomic_DNA"/>
</dbReference>
<gene>
    <name evidence="2" type="ORF">Fot_04120</name>
</gene>
<evidence type="ECO:0000313" key="2">
    <source>
        <dbReference type="EMBL" id="KAL2559381.1"/>
    </source>
</evidence>
<organism evidence="2 3">
    <name type="scientific">Forsythia ovata</name>
    <dbReference type="NCBI Taxonomy" id="205694"/>
    <lineage>
        <taxon>Eukaryota</taxon>
        <taxon>Viridiplantae</taxon>
        <taxon>Streptophyta</taxon>
        <taxon>Embryophyta</taxon>
        <taxon>Tracheophyta</taxon>
        <taxon>Spermatophyta</taxon>
        <taxon>Magnoliopsida</taxon>
        <taxon>eudicotyledons</taxon>
        <taxon>Gunneridae</taxon>
        <taxon>Pentapetalae</taxon>
        <taxon>asterids</taxon>
        <taxon>lamiids</taxon>
        <taxon>Lamiales</taxon>
        <taxon>Oleaceae</taxon>
        <taxon>Forsythieae</taxon>
        <taxon>Forsythia</taxon>
    </lineage>
</organism>
<feature type="region of interest" description="Disordered" evidence="1">
    <location>
        <begin position="1"/>
        <end position="44"/>
    </location>
</feature>
<comment type="caution">
    <text evidence="2">The sequence shown here is derived from an EMBL/GenBank/DDBJ whole genome shotgun (WGS) entry which is preliminary data.</text>
</comment>
<evidence type="ECO:0000256" key="1">
    <source>
        <dbReference type="SAM" id="MobiDB-lite"/>
    </source>
</evidence>
<proteinExistence type="predicted"/>